<feature type="region of interest" description="Disordered" evidence="1">
    <location>
        <begin position="1"/>
        <end position="24"/>
    </location>
</feature>
<keyword evidence="2" id="KW-1133">Transmembrane helix</keyword>
<evidence type="ECO:0000256" key="2">
    <source>
        <dbReference type="SAM" id="Phobius"/>
    </source>
</evidence>
<gene>
    <name evidence="3" type="ORF">V8G54_028969</name>
</gene>
<dbReference type="EMBL" id="CP144692">
    <property type="protein sequence ID" value="WVY96818.1"/>
    <property type="molecule type" value="Genomic_DNA"/>
</dbReference>
<evidence type="ECO:0000256" key="1">
    <source>
        <dbReference type="SAM" id="MobiDB-lite"/>
    </source>
</evidence>
<accession>A0AAQ3MTR3</accession>
<keyword evidence="2" id="KW-0812">Transmembrane</keyword>
<protein>
    <submittedName>
        <fullName evidence="3">Uncharacterized protein</fullName>
    </submittedName>
</protein>
<name>A0AAQ3MTR3_VIGMU</name>
<keyword evidence="2" id="KW-0472">Membrane</keyword>
<proteinExistence type="predicted"/>
<evidence type="ECO:0000313" key="3">
    <source>
        <dbReference type="EMBL" id="WVY96818.1"/>
    </source>
</evidence>
<evidence type="ECO:0000313" key="4">
    <source>
        <dbReference type="Proteomes" id="UP001374535"/>
    </source>
</evidence>
<feature type="transmembrane region" description="Helical" evidence="2">
    <location>
        <begin position="93"/>
        <end position="114"/>
    </location>
</feature>
<reference evidence="3 4" key="1">
    <citation type="journal article" date="2023" name="Life. Sci Alliance">
        <title>Evolutionary insights into 3D genome organization and epigenetic landscape of Vigna mungo.</title>
        <authorList>
            <person name="Junaid A."/>
            <person name="Singh B."/>
            <person name="Bhatia S."/>
        </authorList>
    </citation>
    <scope>NUCLEOTIDE SEQUENCE [LARGE SCALE GENOMIC DNA]</scope>
    <source>
        <strain evidence="3">Urdbean</strain>
    </source>
</reference>
<dbReference type="Proteomes" id="UP001374535">
    <property type="component" value="Chromosome 9"/>
</dbReference>
<organism evidence="3 4">
    <name type="scientific">Vigna mungo</name>
    <name type="common">Black gram</name>
    <name type="synonym">Phaseolus mungo</name>
    <dbReference type="NCBI Taxonomy" id="3915"/>
    <lineage>
        <taxon>Eukaryota</taxon>
        <taxon>Viridiplantae</taxon>
        <taxon>Streptophyta</taxon>
        <taxon>Embryophyta</taxon>
        <taxon>Tracheophyta</taxon>
        <taxon>Spermatophyta</taxon>
        <taxon>Magnoliopsida</taxon>
        <taxon>eudicotyledons</taxon>
        <taxon>Gunneridae</taxon>
        <taxon>Pentapetalae</taxon>
        <taxon>rosids</taxon>
        <taxon>fabids</taxon>
        <taxon>Fabales</taxon>
        <taxon>Fabaceae</taxon>
        <taxon>Papilionoideae</taxon>
        <taxon>50 kb inversion clade</taxon>
        <taxon>NPAAA clade</taxon>
        <taxon>indigoferoid/millettioid clade</taxon>
        <taxon>Phaseoleae</taxon>
        <taxon>Vigna</taxon>
    </lineage>
</organism>
<dbReference type="AlphaFoldDB" id="A0AAQ3MTR3"/>
<keyword evidence="4" id="KW-1185">Reference proteome</keyword>
<sequence>MSESEEENTDCVPRSKPAEEGGCTMDFDLDLETSWPLDHMAFGSNPMSPFLFSSNSDQPYSPLWAFSDGEDTKFPASAFSDCQKIFPCMVSNWFSLDFSFGICILLFGPAHTLWNVT</sequence>